<evidence type="ECO:0000256" key="1">
    <source>
        <dbReference type="SAM" id="MobiDB-lite"/>
    </source>
</evidence>
<dbReference type="HOGENOM" id="CLU_137927_7_4_9"/>
<keyword evidence="2" id="KW-0472">Membrane</keyword>
<proteinExistence type="predicted"/>
<dbReference type="Proteomes" id="UP000004633">
    <property type="component" value="Unassembled WGS sequence"/>
</dbReference>
<comment type="caution">
    <text evidence="3">The sequence shown here is derived from an EMBL/GenBank/DDBJ whole genome shotgun (WGS) entry which is preliminary data.</text>
</comment>
<evidence type="ECO:0000313" key="3">
    <source>
        <dbReference type="EMBL" id="EFW29277.1"/>
    </source>
</evidence>
<dbReference type="STRING" id="749551.HMPREF9555_01553"/>
<feature type="transmembrane region" description="Helical" evidence="2">
    <location>
        <begin position="60"/>
        <end position="84"/>
    </location>
</feature>
<dbReference type="RefSeq" id="WP_009350196.1">
    <property type="nucleotide sequence ID" value="NZ_GL638147.1"/>
</dbReference>
<accession>E7N3G3</accession>
<sequence length="93" mass="9843">MQKTKSTKNEDAAPDGKKSNTASSGIVDALRAFGVLSGIGIYLVVFLGIFIFIGKNADDILGTGRVCTILGILLGFPAAGYSIYRQLKAYKIV</sequence>
<keyword evidence="2" id="KW-1133">Transmembrane helix</keyword>
<dbReference type="InterPro" id="IPR032820">
    <property type="entry name" value="ATPase_put"/>
</dbReference>
<dbReference type="AlphaFoldDB" id="E7N3G3"/>
<keyword evidence="4" id="KW-1185">Reference proteome</keyword>
<feature type="region of interest" description="Disordered" evidence="1">
    <location>
        <begin position="1"/>
        <end position="22"/>
    </location>
</feature>
<feature type="transmembrane region" description="Helical" evidence="2">
    <location>
        <begin position="33"/>
        <end position="54"/>
    </location>
</feature>
<evidence type="ECO:0000313" key="4">
    <source>
        <dbReference type="Proteomes" id="UP000004633"/>
    </source>
</evidence>
<keyword evidence="2" id="KW-0812">Transmembrane</keyword>
<gene>
    <name evidence="3" type="ORF">HMPREF9555_01553</name>
</gene>
<feature type="compositionally biased region" description="Basic and acidic residues" evidence="1">
    <location>
        <begin position="7"/>
        <end position="18"/>
    </location>
</feature>
<organism evidence="3 4">
    <name type="scientific">Selenomonas artemidis F0399</name>
    <dbReference type="NCBI Taxonomy" id="749551"/>
    <lineage>
        <taxon>Bacteria</taxon>
        <taxon>Bacillati</taxon>
        <taxon>Bacillota</taxon>
        <taxon>Negativicutes</taxon>
        <taxon>Selenomonadales</taxon>
        <taxon>Selenomonadaceae</taxon>
        <taxon>Selenomonas</taxon>
    </lineage>
</organism>
<reference evidence="3 4" key="1">
    <citation type="submission" date="2010-08" db="EMBL/GenBank/DDBJ databases">
        <authorList>
            <person name="Weinstock G."/>
            <person name="Sodergren E."/>
            <person name="Clifton S."/>
            <person name="Fulton L."/>
            <person name="Fulton B."/>
            <person name="Courtney L."/>
            <person name="Fronick C."/>
            <person name="Harrison M."/>
            <person name="Strong C."/>
            <person name="Farmer C."/>
            <person name="Delahaunty K."/>
            <person name="Markovic C."/>
            <person name="Hall O."/>
            <person name="Minx P."/>
            <person name="Tomlinson C."/>
            <person name="Mitreva M."/>
            <person name="Hou S."/>
            <person name="Chen J."/>
            <person name="Wollam A."/>
            <person name="Pepin K.H."/>
            <person name="Johnson M."/>
            <person name="Bhonagiri V."/>
            <person name="Zhang X."/>
            <person name="Suruliraj S."/>
            <person name="Warren W."/>
            <person name="Chinwalla A."/>
            <person name="Mardis E.R."/>
            <person name="Wilson R.K."/>
        </authorList>
    </citation>
    <scope>NUCLEOTIDE SEQUENCE [LARGE SCALE GENOMIC DNA]</scope>
    <source>
        <strain evidence="3 4">F0399</strain>
    </source>
</reference>
<name>E7N3G3_9FIRM</name>
<protein>
    <recommendedName>
        <fullName evidence="5">F0F1-ATPase subunit (ATPase_gene1)</fullName>
    </recommendedName>
</protein>
<evidence type="ECO:0000256" key="2">
    <source>
        <dbReference type="SAM" id="Phobius"/>
    </source>
</evidence>
<dbReference type="Pfam" id="PF09527">
    <property type="entry name" value="ATPase_gene1"/>
    <property type="match status" value="1"/>
</dbReference>
<evidence type="ECO:0008006" key="5">
    <source>
        <dbReference type="Google" id="ProtNLM"/>
    </source>
</evidence>
<dbReference type="EMBL" id="AECV01000034">
    <property type="protein sequence ID" value="EFW29277.1"/>
    <property type="molecule type" value="Genomic_DNA"/>
</dbReference>